<dbReference type="Gene3D" id="3.90.550.10">
    <property type="entry name" value="Spore Coat Polysaccharide Biosynthesis Protein SpsA, Chain A"/>
    <property type="match status" value="1"/>
</dbReference>
<sequence>EFQKQGVSCYTIANGGASNARNKGLEKAKGEYIQFLDADDILAPTKIEKQLALLERQDADLCYSPWVNFEHDICDAQAQFRFSYLNHSKERSGKELMISYGMDDWFILPIAWLVRKDLIIKAGYWNLEITNNDDGEYFSRILFWANKVVCCNEILAYYRLTPDGLSILNSASKIDASYNSFLQIEALLLTCKDVRLLSYPKRLNYMQYKLTKKNYPQLAKRAAKNFDRIQAPSFLSKKRYYWWFINLFGLYNGTKLYKLLQPLWGLVKRKQTSKLTVNKDYV</sequence>
<proteinExistence type="predicted"/>
<dbReference type="GO" id="GO:0016758">
    <property type="term" value="F:hexosyltransferase activity"/>
    <property type="evidence" value="ECO:0007669"/>
    <property type="project" value="UniProtKB-ARBA"/>
</dbReference>
<feature type="domain" description="Glycosyltransferase 2-like" evidence="1">
    <location>
        <begin position="7"/>
        <end position="72"/>
    </location>
</feature>
<accession>A0A3D6BUQ5</accession>
<evidence type="ECO:0000313" key="2">
    <source>
        <dbReference type="EMBL" id="HCY82970.1"/>
    </source>
</evidence>
<evidence type="ECO:0000259" key="1">
    <source>
        <dbReference type="Pfam" id="PF00535"/>
    </source>
</evidence>
<gene>
    <name evidence="2" type="ORF">DHV22_15930</name>
</gene>
<dbReference type="SUPFAM" id="SSF53448">
    <property type="entry name" value="Nucleotide-diphospho-sugar transferases"/>
    <property type="match status" value="1"/>
</dbReference>
<name>A0A3D6BUQ5_9FLAO</name>
<dbReference type="Proteomes" id="UP000263268">
    <property type="component" value="Unassembled WGS sequence"/>
</dbReference>
<organism evidence="2 3">
    <name type="scientific">Xanthomarina gelatinilytica</name>
    <dbReference type="NCBI Taxonomy" id="1137281"/>
    <lineage>
        <taxon>Bacteria</taxon>
        <taxon>Pseudomonadati</taxon>
        <taxon>Bacteroidota</taxon>
        <taxon>Flavobacteriia</taxon>
        <taxon>Flavobacteriales</taxon>
        <taxon>Flavobacteriaceae</taxon>
        <taxon>Xanthomarina</taxon>
    </lineage>
</organism>
<comment type="caution">
    <text evidence="2">The sequence shown here is derived from an EMBL/GenBank/DDBJ whole genome shotgun (WGS) entry which is preliminary data.</text>
</comment>
<dbReference type="Pfam" id="PF00535">
    <property type="entry name" value="Glycos_transf_2"/>
    <property type="match status" value="1"/>
</dbReference>
<reference evidence="2 3" key="1">
    <citation type="journal article" date="2018" name="Nat. Biotechnol.">
        <title>A standardized bacterial taxonomy based on genome phylogeny substantially revises the tree of life.</title>
        <authorList>
            <person name="Parks D.H."/>
            <person name="Chuvochina M."/>
            <person name="Waite D.W."/>
            <person name="Rinke C."/>
            <person name="Skarshewski A."/>
            <person name="Chaumeil P.A."/>
            <person name="Hugenholtz P."/>
        </authorList>
    </citation>
    <scope>NUCLEOTIDE SEQUENCE [LARGE SCALE GENOMIC DNA]</scope>
    <source>
        <strain evidence="2">UBA10227</strain>
    </source>
</reference>
<dbReference type="AlphaFoldDB" id="A0A3D6BUQ5"/>
<dbReference type="InterPro" id="IPR029044">
    <property type="entry name" value="Nucleotide-diphossugar_trans"/>
</dbReference>
<dbReference type="InterPro" id="IPR001173">
    <property type="entry name" value="Glyco_trans_2-like"/>
</dbReference>
<dbReference type="CDD" id="cd00761">
    <property type="entry name" value="Glyco_tranf_GTA_type"/>
    <property type="match status" value="1"/>
</dbReference>
<dbReference type="EMBL" id="DPRK01000255">
    <property type="protein sequence ID" value="HCY82970.1"/>
    <property type="molecule type" value="Genomic_DNA"/>
</dbReference>
<protein>
    <recommendedName>
        <fullName evidence="1">Glycosyltransferase 2-like domain-containing protein</fullName>
    </recommendedName>
</protein>
<evidence type="ECO:0000313" key="3">
    <source>
        <dbReference type="Proteomes" id="UP000263268"/>
    </source>
</evidence>
<feature type="non-terminal residue" evidence="2">
    <location>
        <position position="1"/>
    </location>
</feature>
<dbReference type="PANTHER" id="PTHR22916">
    <property type="entry name" value="GLYCOSYLTRANSFERASE"/>
    <property type="match status" value="1"/>
</dbReference>
<dbReference type="PANTHER" id="PTHR22916:SF3">
    <property type="entry name" value="UDP-GLCNAC:BETAGAL BETA-1,3-N-ACETYLGLUCOSAMINYLTRANSFERASE-LIKE PROTEIN 1"/>
    <property type="match status" value="1"/>
</dbReference>